<evidence type="ECO:0000313" key="2">
    <source>
        <dbReference type="EMBL" id="GAA1834268.1"/>
    </source>
</evidence>
<keyword evidence="1" id="KW-0812">Transmembrane</keyword>
<dbReference type="EMBL" id="BAAAQK010000003">
    <property type="protein sequence ID" value="GAA1834268.1"/>
    <property type="molecule type" value="Genomic_DNA"/>
</dbReference>
<organism evidence="2 3">
    <name type="scientific">Pseudonocardia ailaonensis</name>
    <dbReference type="NCBI Taxonomy" id="367279"/>
    <lineage>
        <taxon>Bacteria</taxon>
        <taxon>Bacillati</taxon>
        <taxon>Actinomycetota</taxon>
        <taxon>Actinomycetes</taxon>
        <taxon>Pseudonocardiales</taxon>
        <taxon>Pseudonocardiaceae</taxon>
        <taxon>Pseudonocardia</taxon>
    </lineage>
</organism>
<protein>
    <recommendedName>
        <fullName evidence="4">DUF732 domain-containing protein</fullName>
    </recommendedName>
</protein>
<proteinExistence type="predicted"/>
<dbReference type="Proteomes" id="UP001500449">
    <property type="component" value="Unassembled WGS sequence"/>
</dbReference>
<dbReference type="RefSeq" id="WP_344412905.1">
    <property type="nucleotide sequence ID" value="NZ_BAAAQK010000003.1"/>
</dbReference>
<comment type="caution">
    <text evidence="2">The sequence shown here is derived from an EMBL/GenBank/DDBJ whole genome shotgun (WGS) entry which is preliminary data.</text>
</comment>
<keyword evidence="1" id="KW-1133">Transmembrane helix</keyword>
<name>A0ABN2MQA4_9PSEU</name>
<keyword evidence="1" id="KW-0472">Membrane</keyword>
<evidence type="ECO:0000256" key="1">
    <source>
        <dbReference type="SAM" id="Phobius"/>
    </source>
</evidence>
<gene>
    <name evidence="2" type="ORF">GCM10009836_10580</name>
</gene>
<keyword evidence="3" id="KW-1185">Reference proteome</keyword>
<evidence type="ECO:0000313" key="3">
    <source>
        <dbReference type="Proteomes" id="UP001500449"/>
    </source>
</evidence>
<reference evidence="2 3" key="1">
    <citation type="journal article" date="2019" name="Int. J. Syst. Evol. Microbiol.">
        <title>The Global Catalogue of Microorganisms (GCM) 10K type strain sequencing project: providing services to taxonomists for standard genome sequencing and annotation.</title>
        <authorList>
            <consortium name="The Broad Institute Genomics Platform"/>
            <consortium name="The Broad Institute Genome Sequencing Center for Infectious Disease"/>
            <person name="Wu L."/>
            <person name="Ma J."/>
        </authorList>
    </citation>
    <scope>NUCLEOTIDE SEQUENCE [LARGE SCALE GENOMIC DNA]</scope>
    <source>
        <strain evidence="2 3">JCM 16009</strain>
    </source>
</reference>
<sequence length="260" mass="27233">MDTEPPTERVTHVAPVGEVPHQRVPTDPTTPQRRWIPFSIFGVLVVVAVVVGITLGNARGSALSAGSGITTSTPRPATGEPAYLAAVRTVSPDAAQFDDASLLSIGRAVCSQPAGAVRSQVVKDLAAYRKVSQGAAETIVANAVLYFCPTRAWSSPTTAVPATTAPPAIPATGPAKAITAREWQLIAKNPDQHKGERAIVYGWVRQFDSATGSDQFRASVDGVNHPGSSGKYDYETNTLLAGTSAASWPTSSRATCSRPR</sequence>
<evidence type="ECO:0008006" key="4">
    <source>
        <dbReference type="Google" id="ProtNLM"/>
    </source>
</evidence>
<accession>A0ABN2MQA4</accession>
<feature type="transmembrane region" description="Helical" evidence="1">
    <location>
        <begin position="35"/>
        <end position="55"/>
    </location>
</feature>